<gene>
    <name evidence="9" type="ORF">DFR29_10569</name>
</gene>
<feature type="transmembrane region" description="Helical" evidence="7">
    <location>
        <begin position="274"/>
        <end position="293"/>
    </location>
</feature>
<feature type="domain" description="Major facilitator superfamily (MFS) profile" evidence="8">
    <location>
        <begin position="14"/>
        <end position="395"/>
    </location>
</feature>
<evidence type="ECO:0000256" key="5">
    <source>
        <dbReference type="ARBA" id="ARBA00022989"/>
    </source>
</evidence>
<dbReference type="Proteomes" id="UP000295293">
    <property type="component" value="Unassembled WGS sequence"/>
</dbReference>
<feature type="transmembrane region" description="Helical" evidence="7">
    <location>
        <begin position="212"/>
        <end position="236"/>
    </location>
</feature>
<evidence type="ECO:0000313" key="10">
    <source>
        <dbReference type="Proteomes" id="UP000295293"/>
    </source>
</evidence>
<feature type="transmembrane region" description="Helical" evidence="7">
    <location>
        <begin position="299"/>
        <end position="316"/>
    </location>
</feature>
<evidence type="ECO:0000256" key="4">
    <source>
        <dbReference type="ARBA" id="ARBA00022692"/>
    </source>
</evidence>
<feature type="transmembrane region" description="Helical" evidence="7">
    <location>
        <begin position="105"/>
        <end position="127"/>
    </location>
</feature>
<keyword evidence="3" id="KW-1003">Cell membrane</keyword>
<keyword evidence="5 7" id="KW-1133">Transmembrane helix</keyword>
<sequence length="409" mass="42544">MSSAALSDSTRRRGLAGLLLYTFFMVTGFALLMPLVATHFVNQLHLAAAAVGGALALRQLLQQGLAVFGGVLADRFGIRPMIAAGVLLRALGFASLGFATDIPWLLLAMTLSALGGALFEAPYQAAIASLATEQQRPRYYALSNWISGVAGTLGPLIGVALLRFDFFWVCSIAAACFALNFAVVLLLLPRLDAPASPPPLRRSLSRVGRDRRFLAFVALMGGYWFVAVQINISFPLLLERLTASVDSIGVMFALSAALTVSLQYWLVDRLNRRLSPGTMLAAGVALLSAGAGVTALASTFGIFLGGIALFAIGAVLSRPSQQLLIAEMADPRALGSYLGVSSLSLAVGGSIGNVAGGWLADPSGPGATPWLAGLVFATVGAATSLGLYRFGRRQAALRSKDTAAAGVVS</sequence>
<dbReference type="SUPFAM" id="SSF103473">
    <property type="entry name" value="MFS general substrate transporter"/>
    <property type="match status" value="1"/>
</dbReference>
<dbReference type="EMBL" id="SNZH01000005">
    <property type="protein sequence ID" value="TDR44888.1"/>
    <property type="molecule type" value="Genomic_DNA"/>
</dbReference>
<reference evidence="9 10" key="1">
    <citation type="submission" date="2019-03" db="EMBL/GenBank/DDBJ databases">
        <title>Genomic Encyclopedia of Type Strains, Phase IV (KMG-IV): sequencing the most valuable type-strain genomes for metagenomic binning, comparative biology and taxonomic classification.</title>
        <authorList>
            <person name="Goeker M."/>
        </authorList>
    </citation>
    <scope>NUCLEOTIDE SEQUENCE [LARGE SCALE GENOMIC DNA]</scope>
    <source>
        <strain evidence="9 10">DSM 21667</strain>
    </source>
</reference>
<comment type="caution">
    <text evidence="9">The sequence shown here is derived from an EMBL/GenBank/DDBJ whole genome shotgun (WGS) entry which is preliminary data.</text>
</comment>
<keyword evidence="10" id="KW-1185">Reference proteome</keyword>
<keyword evidence="2" id="KW-0813">Transport</keyword>
<dbReference type="AlphaFoldDB" id="A0A4R6Z070"/>
<feature type="transmembrane region" description="Helical" evidence="7">
    <location>
        <begin position="248"/>
        <end position="267"/>
    </location>
</feature>
<evidence type="ECO:0000256" key="2">
    <source>
        <dbReference type="ARBA" id="ARBA00022448"/>
    </source>
</evidence>
<dbReference type="CDD" id="cd17329">
    <property type="entry name" value="MFS_MdtH_MDR_like"/>
    <property type="match status" value="1"/>
</dbReference>
<organism evidence="9 10">
    <name type="scientific">Tahibacter aquaticus</name>
    <dbReference type="NCBI Taxonomy" id="520092"/>
    <lineage>
        <taxon>Bacteria</taxon>
        <taxon>Pseudomonadati</taxon>
        <taxon>Pseudomonadota</taxon>
        <taxon>Gammaproteobacteria</taxon>
        <taxon>Lysobacterales</taxon>
        <taxon>Rhodanobacteraceae</taxon>
        <taxon>Tahibacter</taxon>
    </lineage>
</organism>
<dbReference type="OrthoDB" id="146345at2"/>
<dbReference type="Gene3D" id="1.20.1250.20">
    <property type="entry name" value="MFS general substrate transporter like domains"/>
    <property type="match status" value="1"/>
</dbReference>
<dbReference type="InterPro" id="IPR036259">
    <property type="entry name" value="MFS_trans_sf"/>
</dbReference>
<dbReference type="PROSITE" id="PS50850">
    <property type="entry name" value="MFS"/>
    <property type="match status" value="1"/>
</dbReference>
<feature type="transmembrane region" description="Helical" evidence="7">
    <location>
        <begin position="370"/>
        <end position="390"/>
    </location>
</feature>
<accession>A0A4R6Z070</accession>
<evidence type="ECO:0000256" key="1">
    <source>
        <dbReference type="ARBA" id="ARBA00004651"/>
    </source>
</evidence>
<keyword evidence="4 7" id="KW-0812">Transmembrane</keyword>
<dbReference type="InterPro" id="IPR020846">
    <property type="entry name" value="MFS_dom"/>
</dbReference>
<feature type="transmembrane region" description="Helical" evidence="7">
    <location>
        <begin position="139"/>
        <end position="160"/>
    </location>
</feature>
<feature type="transmembrane region" description="Helical" evidence="7">
    <location>
        <begin position="337"/>
        <end position="358"/>
    </location>
</feature>
<dbReference type="InterPro" id="IPR011701">
    <property type="entry name" value="MFS"/>
</dbReference>
<dbReference type="GO" id="GO:0005886">
    <property type="term" value="C:plasma membrane"/>
    <property type="evidence" value="ECO:0007669"/>
    <property type="project" value="UniProtKB-SubCell"/>
</dbReference>
<name>A0A4R6Z070_9GAMM</name>
<proteinExistence type="predicted"/>
<dbReference type="GO" id="GO:0022857">
    <property type="term" value="F:transmembrane transporter activity"/>
    <property type="evidence" value="ECO:0007669"/>
    <property type="project" value="InterPro"/>
</dbReference>
<evidence type="ECO:0000313" key="9">
    <source>
        <dbReference type="EMBL" id="TDR44888.1"/>
    </source>
</evidence>
<dbReference type="RefSeq" id="WP_133818406.1">
    <property type="nucleotide sequence ID" value="NZ_SNZH01000005.1"/>
</dbReference>
<evidence type="ECO:0000259" key="8">
    <source>
        <dbReference type="PROSITE" id="PS50850"/>
    </source>
</evidence>
<evidence type="ECO:0000256" key="7">
    <source>
        <dbReference type="SAM" id="Phobius"/>
    </source>
</evidence>
<dbReference type="PANTHER" id="PTHR23517">
    <property type="entry name" value="RESISTANCE PROTEIN MDTM, PUTATIVE-RELATED-RELATED"/>
    <property type="match status" value="1"/>
</dbReference>
<dbReference type="Pfam" id="PF07690">
    <property type="entry name" value="MFS_1"/>
    <property type="match status" value="1"/>
</dbReference>
<dbReference type="PANTHER" id="PTHR23517:SF2">
    <property type="entry name" value="MULTIDRUG RESISTANCE PROTEIN MDTH"/>
    <property type="match status" value="1"/>
</dbReference>
<evidence type="ECO:0000256" key="6">
    <source>
        <dbReference type="ARBA" id="ARBA00023136"/>
    </source>
</evidence>
<feature type="transmembrane region" description="Helical" evidence="7">
    <location>
        <begin position="166"/>
        <end position="191"/>
    </location>
</feature>
<evidence type="ECO:0000256" key="3">
    <source>
        <dbReference type="ARBA" id="ARBA00022475"/>
    </source>
</evidence>
<feature type="transmembrane region" description="Helical" evidence="7">
    <location>
        <begin position="18"/>
        <end position="37"/>
    </location>
</feature>
<dbReference type="InterPro" id="IPR050171">
    <property type="entry name" value="MFS_Transporters"/>
</dbReference>
<comment type="subcellular location">
    <subcellularLocation>
        <location evidence="1">Cell membrane</location>
        <topology evidence="1">Multi-pass membrane protein</topology>
    </subcellularLocation>
</comment>
<protein>
    <submittedName>
        <fullName evidence="9">DHA1 family multidrug resistance protein-like MFS transporter</fullName>
    </submittedName>
</protein>
<keyword evidence="6 7" id="KW-0472">Membrane</keyword>